<protein>
    <submittedName>
        <fullName evidence="1">Uncharacterized protein</fullName>
    </submittedName>
</protein>
<name>A0A2W5R503_ANCNO</name>
<sequence>MNNAVEGRARAQCALDAEVAGIRRKDIVATVERFWPVVAAEMMGVRDDATLIAPPDMEELQAAYRKIRP</sequence>
<evidence type="ECO:0000313" key="2">
    <source>
        <dbReference type="Proteomes" id="UP000248887"/>
    </source>
</evidence>
<reference evidence="1 2" key="1">
    <citation type="submission" date="2017-08" db="EMBL/GenBank/DDBJ databases">
        <title>Infants hospitalized years apart are colonized by the same room-sourced microbial strains.</title>
        <authorList>
            <person name="Brooks B."/>
            <person name="Olm M.R."/>
            <person name="Firek B.A."/>
            <person name="Baker R."/>
            <person name="Thomas B.C."/>
            <person name="Morowitz M.J."/>
            <person name="Banfield J.F."/>
        </authorList>
    </citation>
    <scope>NUCLEOTIDE SEQUENCE [LARGE SCALE GENOMIC DNA]</scope>
    <source>
        <strain evidence="1">S2_005_001_R2_27</strain>
    </source>
</reference>
<dbReference type="EMBL" id="QFQD01000016">
    <property type="protein sequence ID" value="PZQ83854.1"/>
    <property type="molecule type" value="Genomic_DNA"/>
</dbReference>
<dbReference type="Proteomes" id="UP000248887">
    <property type="component" value="Unassembled WGS sequence"/>
</dbReference>
<dbReference type="AlphaFoldDB" id="A0A2W5R503"/>
<evidence type="ECO:0000313" key="1">
    <source>
        <dbReference type="EMBL" id="PZQ83854.1"/>
    </source>
</evidence>
<proteinExistence type="predicted"/>
<gene>
    <name evidence="1" type="ORF">DI549_06630</name>
</gene>
<accession>A0A2W5R503</accession>
<comment type="caution">
    <text evidence="1">The sequence shown here is derived from an EMBL/GenBank/DDBJ whole genome shotgun (WGS) entry which is preliminary data.</text>
</comment>
<organism evidence="1 2">
    <name type="scientific">Ancylobacter novellus</name>
    <name type="common">Thiobacillus novellus</name>
    <dbReference type="NCBI Taxonomy" id="921"/>
    <lineage>
        <taxon>Bacteria</taxon>
        <taxon>Pseudomonadati</taxon>
        <taxon>Pseudomonadota</taxon>
        <taxon>Alphaproteobacteria</taxon>
        <taxon>Hyphomicrobiales</taxon>
        <taxon>Xanthobacteraceae</taxon>
        <taxon>Ancylobacter</taxon>
    </lineage>
</organism>